<reference evidence="3" key="1">
    <citation type="submission" date="2024-06" db="EMBL/GenBank/DDBJ databases">
        <authorList>
            <person name="Ryan C."/>
        </authorList>
    </citation>
    <scope>NUCLEOTIDE SEQUENCE [LARGE SCALE GENOMIC DNA]</scope>
</reference>
<proteinExistence type="predicted"/>
<gene>
    <name evidence="2" type="ORF">URODEC1_LOCUS21897</name>
</gene>
<sequence>MSADGGRRRRRRAFLLLLAQAWILRLLAEDFSTSCRDDRFCAPCAAAFCDHCCGAHHRGQGHEVVVRAGAVAAASVGGQAQGPVRSGDRDSFCVSCGAGFSAALCGHHVGHDTFRIVVCEGRHCARCTGSEPWFHLFTGIETYRDEKGHILVPLNPRCGGHRCKSCGRCLPVDEAQGPGTGQRT</sequence>
<name>A0ABC8X8W3_9POAL</name>
<evidence type="ECO:0000313" key="3">
    <source>
        <dbReference type="Proteomes" id="UP001497457"/>
    </source>
</evidence>
<dbReference type="EMBL" id="OZ075124">
    <property type="protein sequence ID" value="CAL4922755.1"/>
    <property type="molecule type" value="Genomic_DNA"/>
</dbReference>
<dbReference type="AlphaFoldDB" id="A0ABC8X8W3"/>
<reference evidence="2 3" key="2">
    <citation type="submission" date="2024-10" db="EMBL/GenBank/DDBJ databases">
        <authorList>
            <person name="Ryan C."/>
        </authorList>
    </citation>
    <scope>NUCLEOTIDE SEQUENCE [LARGE SCALE GENOMIC DNA]</scope>
</reference>
<evidence type="ECO:0000313" key="2">
    <source>
        <dbReference type="EMBL" id="CAL4922755.1"/>
    </source>
</evidence>
<feature type="signal peptide" evidence="1">
    <location>
        <begin position="1"/>
        <end position="28"/>
    </location>
</feature>
<dbReference type="Proteomes" id="UP001497457">
    <property type="component" value="Chromosome 14rd"/>
</dbReference>
<organism evidence="2 3">
    <name type="scientific">Urochloa decumbens</name>
    <dbReference type="NCBI Taxonomy" id="240449"/>
    <lineage>
        <taxon>Eukaryota</taxon>
        <taxon>Viridiplantae</taxon>
        <taxon>Streptophyta</taxon>
        <taxon>Embryophyta</taxon>
        <taxon>Tracheophyta</taxon>
        <taxon>Spermatophyta</taxon>
        <taxon>Magnoliopsida</taxon>
        <taxon>Liliopsida</taxon>
        <taxon>Poales</taxon>
        <taxon>Poaceae</taxon>
        <taxon>PACMAD clade</taxon>
        <taxon>Panicoideae</taxon>
        <taxon>Panicodae</taxon>
        <taxon>Paniceae</taxon>
        <taxon>Melinidinae</taxon>
        <taxon>Urochloa</taxon>
    </lineage>
</organism>
<accession>A0ABC8X8W3</accession>
<keyword evidence="3" id="KW-1185">Reference proteome</keyword>
<keyword evidence="1" id="KW-0732">Signal</keyword>
<feature type="chain" id="PRO_5044743695" evidence="1">
    <location>
        <begin position="29"/>
        <end position="184"/>
    </location>
</feature>
<protein>
    <submittedName>
        <fullName evidence="2">Uncharacterized protein</fullName>
    </submittedName>
</protein>
<evidence type="ECO:0000256" key="1">
    <source>
        <dbReference type="SAM" id="SignalP"/>
    </source>
</evidence>